<reference evidence="2" key="1">
    <citation type="submission" date="2021-03" db="EMBL/GenBank/DDBJ databases">
        <title>Draft genome sequence of rust myrtle Austropuccinia psidii MF-1, a brazilian biotype.</title>
        <authorList>
            <person name="Quecine M.C."/>
            <person name="Pachon D.M.R."/>
            <person name="Bonatelli M.L."/>
            <person name="Correr F.H."/>
            <person name="Franceschini L.M."/>
            <person name="Leite T.F."/>
            <person name="Margarido G.R.A."/>
            <person name="Almeida C.A."/>
            <person name="Ferrarezi J.A."/>
            <person name="Labate C.A."/>
        </authorList>
    </citation>
    <scope>NUCLEOTIDE SEQUENCE</scope>
    <source>
        <strain evidence="2">MF-1</strain>
    </source>
</reference>
<comment type="caution">
    <text evidence="2">The sequence shown here is derived from an EMBL/GenBank/DDBJ whole genome shotgun (WGS) entry which is preliminary data.</text>
</comment>
<evidence type="ECO:0000256" key="1">
    <source>
        <dbReference type="SAM" id="MobiDB-lite"/>
    </source>
</evidence>
<sequence length="116" mass="13766">MSPVHHRDQPKDIQGQFRTRTPGSGHHSGLQDNEGNNPMLPFTIKFNRDLKPEDWKDMNQVIQLHELLKALFQWSMDNKRFKMRRTWSKIPEGMLKRDTIQGTYGNYEKLESQQEV</sequence>
<accession>A0A9Q3C277</accession>
<dbReference type="EMBL" id="AVOT02004662">
    <property type="protein sequence ID" value="MBW0476984.1"/>
    <property type="molecule type" value="Genomic_DNA"/>
</dbReference>
<gene>
    <name evidence="2" type="ORF">O181_016699</name>
</gene>
<feature type="compositionally biased region" description="Basic and acidic residues" evidence="1">
    <location>
        <begin position="1"/>
        <end position="11"/>
    </location>
</feature>
<name>A0A9Q3C277_9BASI</name>
<protein>
    <submittedName>
        <fullName evidence="2">Uncharacterized protein</fullName>
    </submittedName>
</protein>
<evidence type="ECO:0000313" key="3">
    <source>
        <dbReference type="Proteomes" id="UP000765509"/>
    </source>
</evidence>
<proteinExistence type="predicted"/>
<keyword evidence="3" id="KW-1185">Reference proteome</keyword>
<dbReference type="Proteomes" id="UP000765509">
    <property type="component" value="Unassembled WGS sequence"/>
</dbReference>
<evidence type="ECO:0000313" key="2">
    <source>
        <dbReference type="EMBL" id="MBW0476984.1"/>
    </source>
</evidence>
<organism evidence="2 3">
    <name type="scientific">Austropuccinia psidii MF-1</name>
    <dbReference type="NCBI Taxonomy" id="1389203"/>
    <lineage>
        <taxon>Eukaryota</taxon>
        <taxon>Fungi</taxon>
        <taxon>Dikarya</taxon>
        <taxon>Basidiomycota</taxon>
        <taxon>Pucciniomycotina</taxon>
        <taxon>Pucciniomycetes</taxon>
        <taxon>Pucciniales</taxon>
        <taxon>Sphaerophragmiaceae</taxon>
        <taxon>Austropuccinia</taxon>
    </lineage>
</organism>
<feature type="region of interest" description="Disordered" evidence="1">
    <location>
        <begin position="1"/>
        <end position="40"/>
    </location>
</feature>
<dbReference type="AlphaFoldDB" id="A0A9Q3C277"/>